<evidence type="ECO:0000256" key="5">
    <source>
        <dbReference type="ARBA" id="ARBA00022786"/>
    </source>
</evidence>
<feature type="active site" description="Glycyl thioester intermediate" evidence="11">
    <location>
        <position position="146"/>
    </location>
</feature>
<reference evidence="14" key="1">
    <citation type="submission" date="2023-04" db="EMBL/GenBank/DDBJ databases">
        <title>Ambrosiozyma monospora NBRC 1965.</title>
        <authorList>
            <person name="Ichikawa N."/>
            <person name="Sato H."/>
            <person name="Tonouchi N."/>
        </authorList>
    </citation>
    <scope>NUCLEOTIDE SEQUENCE</scope>
    <source>
        <strain evidence="14">NBRC 1965</strain>
    </source>
</reference>
<comment type="subcellular location">
    <subcellularLocation>
        <location evidence="1">Nucleus</location>
    </subcellularLocation>
</comment>
<feature type="domain" description="UBC core" evidence="13">
    <location>
        <begin position="56"/>
        <end position="210"/>
    </location>
</feature>
<comment type="caution">
    <text evidence="14">The sequence shown here is derived from an EMBL/GenBank/DDBJ whole genome shotgun (WGS) entry which is preliminary data.</text>
</comment>
<evidence type="ECO:0000313" key="15">
    <source>
        <dbReference type="Proteomes" id="UP001165063"/>
    </source>
</evidence>
<dbReference type="GO" id="GO:0005634">
    <property type="term" value="C:nucleus"/>
    <property type="evidence" value="ECO:0007669"/>
    <property type="project" value="UniProtKB-SubCell"/>
</dbReference>
<dbReference type="AlphaFoldDB" id="A0A9W6YQ91"/>
<dbReference type="GO" id="GO:0016925">
    <property type="term" value="P:protein sumoylation"/>
    <property type="evidence" value="ECO:0007669"/>
    <property type="project" value="UniProtKB-ARBA"/>
</dbReference>
<dbReference type="OrthoDB" id="6600758at2759"/>
<evidence type="ECO:0000256" key="7">
    <source>
        <dbReference type="ARBA" id="ARBA00023242"/>
    </source>
</evidence>
<keyword evidence="5 12" id="KW-0833">Ubl conjugation pathway</keyword>
<dbReference type="Pfam" id="PF00179">
    <property type="entry name" value="UQ_con"/>
    <property type="match status" value="1"/>
</dbReference>
<evidence type="ECO:0000256" key="12">
    <source>
        <dbReference type="RuleBase" id="RU362109"/>
    </source>
</evidence>
<dbReference type="SMART" id="SM00212">
    <property type="entry name" value="UBCc"/>
    <property type="match status" value="1"/>
</dbReference>
<evidence type="ECO:0000256" key="3">
    <source>
        <dbReference type="ARBA" id="ARBA00022679"/>
    </source>
</evidence>
<dbReference type="PROSITE" id="PS00183">
    <property type="entry name" value="UBC_1"/>
    <property type="match status" value="1"/>
</dbReference>
<evidence type="ECO:0000313" key="14">
    <source>
        <dbReference type="EMBL" id="GMG21946.1"/>
    </source>
</evidence>
<keyword evidence="7" id="KW-0539">Nucleus</keyword>
<evidence type="ECO:0000256" key="4">
    <source>
        <dbReference type="ARBA" id="ARBA00022741"/>
    </source>
</evidence>
<gene>
    <name evidence="14" type="ORF">Amon01_000237200</name>
</gene>
<dbReference type="GO" id="GO:0019789">
    <property type="term" value="F:SUMO transferase activity"/>
    <property type="evidence" value="ECO:0007669"/>
    <property type="project" value="UniProtKB-ARBA"/>
</dbReference>
<keyword evidence="15" id="KW-1185">Reference proteome</keyword>
<dbReference type="PANTHER" id="PTHR24067">
    <property type="entry name" value="UBIQUITIN-CONJUGATING ENZYME E2"/>
    <property type="match status" value="1"/>
</dbReference>
<accession>A0A9W6YQ91</accession>
<dbReference type="SUPFAM" id="SSF54495">
    <property type="entry name" value="UBC-like"/>
    <property type="match status" value="1"/>
</dbReference>
<dbReference type="PROSITE" id="PS50127">
    <property type="entry name" value="UBC_2"/>
    <property type="match status" value="1"/>
</dbReference>
<dbReference type="EMBL" id="BSXU01000850">
    <property type="protein sequence ID" value="GMG21946.1"/>
    <property type="molecule type" value="Genomic_DNA"/>
</dbReference>
<protein>
    <recommendedName>
        <fullName evidence="8">SUMO-conjugating enzyme UBC9</fullName>
    </recommendedName>
    <alternativeName>
        <fullName evidence="9">Ubiquitin carrier protein 9</fullName>
    </alternativeName>
    <alternativeName>
        <fullName evidence="10">Ubiquitin-conjugating enzyme E2-18 kDa</fullName>
    </alternativeName>
</protein>
<dbReference type="Proteomes" id="UP001165063">
    <property type="component" value="Unassembled WGS sequence"/>
</dbReference>
<dbReference type="InterPro" id="IPR016135">
    <property type="entry name" value="UBQ-conjugating_enzyme/RWD"/>
</dbReference>
<dbReference type="GO" id="GO:0005694">
    <property type="term" value="C:chromosome"/>
    <property type="evidence" value="ECO:0007669"/>
    <property type="project" value="UniProtKB-ARBA"/>
</dbReference>
<comment type="pathway">
    <text evidence="2">Protein modification; protein sumoylation.</text>
</comment>
<dbReference type="CDD" id="cd23798">
    <property type="entry name" value="UBCc_UBE2I"/>
    <property type="match status" value="1"/>
</dbReference>
<dbReference type="InterPro" id="IPR000608">
    <property type="entry name" value="UBC"/>
</dbReference>
<evidence type="ECO:0000256" key="2">
    <source>
        <dbReference type="ARBA" id="ARBA00004718"/>
    </source>
</evidence>
<sequence length="212" mass="24594">MDERNHYHHSDIQNFPSLVPQKPNLTSTSHIFNHQICLKEIYVQKEFNRKEFQSPSKSTLIHNLSRKQWRKDHPFGFFAKPTKAADGSLDLHNWTAGIPGKPKTLWENATFPITIAFPEEYPAKPPKIKFPAGFYHPNVYPSGTICLSILNEEQDWRPAISIKQLLLGIQELLNNPNPDSPAQEPAWRAFSKKKDEYEKRVKMQSKQYANKE</sequence>
<keyword evidence="6 12" id="KW-0067">ATP-binding</keyword>
<evidence type="ECO:0000256" key="9">
    <source>
        <dbReference type="ARBA" id="ARBA00044296"/>
    </source>
</evidence>
<comment type="similarity">
    <text evidence="12">Belongs to the ubiquitin-conjugating enzyme family.</text>
</comment>
<organism evidence="14 15">
    <name type="scientific">Ambrosiozyma monospora</name>
    <name type="common">Yeast</name>
    <name type="synonym">Endomycopsis monosporus</name>
    <dbReference type="NCBI Taxonomy" id="43982"/>
    <lineage>
        <taxon>Eukaryota</taxon>
        <taxon>Fungi</taxon>
        <taxon>Dikarya</taxon>
        <taxon>Ascomycota</taxon>
        <taxon>Saccharomycotina</taxon>
        <taxon>Pichiomycetes</taxon>
        <taxon>Pichiales</taxon>
        <taxon>Pichiaceae</taxon>
        <taxon>Ambrosiozyma</taxon>
    </lineage>
</organism>
<proteinExistence type="inferred from homology"/>
<evidence type="ECO:0000256" key="1">
    <source>
        <dbReference type="ARBA" id="ARBA00004123"/>
    </source>
</evidence>
<evidence type="ECO:0000256" key="10">
    <source>
        <dbReference type="ARBA" id="ARBA00081544"/>
    </source>
</evidence>
<dbReference type="FunFam" id="3.10.110.10:FF:000035">
    <property type="entry name" value="SUMO-conjugating enzyme ubc9"/>
    <property type="match status" value="1"/>
</dbReference>
<dbReference type="GO" id="GO:0005524">
    <property type="term" value="F:ATP binding"/>
    <property type="evidence" value="ECO:0007669"/>
    <property type="project" value="UniProtKB-UniRule"/>
</dbReference>
<dbReference type="Gene3D" id="3.10.110.10">
    <property type="entry name" value="Ubiquitin Conjugating Enzyme"/>
    <property type="match status" value="1"/>
</dbReference>
<dbReference type="InterPro" id="IPR023313">
    <property type="entry name" value="UBQ-conjugating_AS"/>
</dbReference>
<evidence type="ECO:0000256" key="8">
    <source>
        <dbReference type="ARBA" id="ARBA00039165"/>
    </source>
</evidence>
<evidence type="ECO:0000256" key="6">
    <source>
        <dbReference type="ARBA" id="ARBA00022840"/>
    </source>
</evidence>
<keyword evidence="4 12" id="KW-0547">Nucleotide-binding</keyword>
<evidence type="ECO:0000256" key="11">
    <source>
        <dbReference type="PROSITE-ProRule" id="PRU10133"/>
    </source>
</evidence>
<name>A0A9W6YQ91_AMBMO</name>
<keyword evidence="3" id="KW-0808">Transferase</keyword>
<evidence type="ECO:0000259" key="13">
    <source>
        <dbReference type="PROSITE" id="PS50127"/>
    </source>
</evidence>
<dbReference type="InterPro" id="IPR050113">
    <property type="entry name" value="Ub_conjugating_enzyme"/>
</dbReference>